<organism evidence="9 10">
    <name type="scientific">Methylobrevis albus</name>
    <dbReference type="NCBI Taxonomy" id="2793297"/>
    <lineage>
        <taxon>Bacteria</taxon>
        <taxon>Pseudomonadati</taxon>
        <taxon>Pseudomonadota</taxon>
        <taxon>Alphaproteobacteria</taxon>
        <taxon>Hyphomicrobiales</taxon>
        <taxon>Pleomorphomonadaceae</taxon>
        <taxon>Methylobrevis</taxon>
    </lineage>
</organism>
<evidence type="ECO:0000313" key="10">
    <source>
        <dbReference type="Proteomes" id="UP000631694"/>
    </source>
</evidence>
<dbReference type="InterPro" id="IPR036097">
    <property type="entry name" value="HisK_dim/P_sf"/>
</dbReference>
<feature type="domain" description="PAS" evidence="7">
    <location>
        <begin position="14"/>
        <end position="78"/>
    </location>
</feature>
<dbReference type="SUPFAM" id="SSF55874">
    <property type="entry name" value="ATPase domain of HSP90 chaperone/DNA topoisomerase II/histidine kinase"/>
    <property type="match status" value="1"/>
</dbReference>
<dbReference type="InterPro" id="IPR003661">
    <property type="entry name" value="HisK_dim/P_dom"/>
</dbReference>
<dbReference type="PANTHER" id="PTHR43065:SF49">
    <property type="entry name" value="HISTIDINE KINASE"/>
    <property type="match status" value="1"/>
</dbReference>
<feature type="modified residue" description="4-aspartylphosphate" evidence="4">
    <location>
        <position position="757"/>
    </location>
</feature>
<evidence type="ECO:0000259" key="7">
    <source>
        <dbReference type="PROSITE" id="PS50112"/>
    </source>
</evidence>
<dbReference type="PROSITE" id="PS50112">
    <property type="entry name" value="PAS"/>
    <property type="match status" value="2"/>
</dbReference>
<keyword evidence="3 4" id="KW-0597">Phosphoprotein</keyword>
<dbReference type="PRINTS" id="PR00344">
    <property type="entry name" value="BCTRLSENSOR"/>
</dbReference>
<sequence length="981" mass="105798">MFRAPELSAVDPAHLFELSPNPYVILDRSLAIVGMNGAYLSVTGRTREGLLGRNLFEAFPSEPGSVPDKLLRRSLEKVLTTGTDDTLPLIPYPIARDDGVMEDRYWSATHKAVRGAGGEVAFVLQHTVDVTELHLLRQTASERGLQLQTDVMNRADTVAMQNLQLGEERAYLRSLFEQAPGFMAVLLGPDHVFDIANEPYLQLVGHRELIGRTVREALPEIEGQGFFELLDLVMQTGQPESREGARVLLQRTRGGALEERVVDLLYQPLKGEGGKPFGIFVIGYDVTEKHRAVRAAQDSEGRFQLLAQSIPNHAWTALPDGRLDWFNDQVYRFSGVRPGELDGEGWAELVHPEDRAAAAERWQASLADGSLYETEFRLRRYDGMYRWHIARAVPFVNAAGEITRWVGTNTDIEDPKATAQALEHLNATLEDRVQERTAELMQTQEVLRQSQKMEAIGNLAGGIAHDFNNLLQVISGNLQLLGADIAGNERAERRVANALSGVVRGARLASQLLSFSRRQPLEPRAVNLGRLIRDLDHLMRRSLGEGIEIDTIVGGGLWTTQVDPANVENAILNLAINARDAMEGHGKLTIEVGNAFLDDHYARMNAEAVAGQYVMLAVSDTGAGMTPEVLRKAFDPFFTTKPAGRGTGLGLSMVYGFVKQSGGHIKIYSEPGNGTTVKLYLPRSLEAEDKTQPGSELAPPAAGGNETVLVVEDDEAVRETTVGLLGELGYRVLKAKDADSALTVVESGIAIDLLFTDVVMPGRLKSRDLARKAKERLPGLAVLFTSGYTENSIVHGGRLDPGVHLLSKPYTREALAVKIRQVIEATAPEASGGPDTAADGDGAVPIAGLSPAPPVSGAGLVVLLCEDEVLIRMATADALLERGMTVIEAGSGGEALAQAPTARLDVLVTDVGLPDMSGIDLARQLRERQPDLPVVFATGDAGPGAAAPLDGAAVIIKPFSDEQLADLVTELAGRAAGRASG</sequence>
<feature type="domain" description="Response regulatory" evidence="6">
    <location>
        <begin position="707"/>
        <end position="823"/>
    </location>
</feature>
<dbReference type="InterPro" id="IPR011006">
    <property type="entry name" value="CheY-like_superfamily"/>
</dbReference>
<dbReference type="Proteomes" id="UP000631694">
    <property type="component" value="Unassembled WGS sequence"/>
</dbReference>
<dbReference type="Gene3D" id="1.10.287.130">
    <property type="match status" value="1"/>
</dbReference>
<feature type="domain" description="PAS" evidence="7">
    <location>
        <begin position="299"/>
        <end position="369"/>
    </location>
</feature>
<dbReference type="AlphaFoldDB" id="A0A931HZ18"/>
<dbReference type="InterPro" id="IPR013656">
    <property type="entry name" value="PAS_4"/>
</dbReference>
<evidence type="ECO:0000256" key="3">
    <source>
        <dbReference type="ARBA" id="ARBA00022553"/>
    </source>
</evidence>
<dbReference type="SMART" id="SM00086">
    <property type="entry name" value="PAC"/>
    <property type="match status" value="2"/>
</dbReference>
<dbReference type="InterPro" id="IPR005467">
    <property type="entry name" value="His_kinase_dom"/>
</dbReference>
<evidence type="ECO:0000256" key="4">
    <source>
        <dbReference type="PROSITE-ProRule" id="PRU00169"/>
    </source>
</evidence>
<dbReference type="Pfam" id="PF00072">
    <property type="entry name" value="Response_reg"/>
    <property type="match status" value="2"/>
</dbReference>
<dbReference type="SMART" id="SM00091">
    <property type="entry name" value="PAS"/>
    <property type="match status" value="3"/>
</dbReference>
<protein>
    <recommendedName>
        <fullName evidence="2">histidine kinase</fullName>
        <ecNumber evidence="2">2.7.13.3</ecNumber>
    </recommendedName>
</protein>
<dbReference type="Gene3D" id="3.30.450.20">
    <property type="entry name" value="PAS domain"/>
    <property type="match status" value="3"/>
</dbReference>
<dbReference type="Pfam" id="PF08448">
    <property type="entry name" value="PAS_4"/>
    <property type="match status" value="2"/>
</dbReference>
<keyword evidence="10" id="KW-1185">Reference proteome</keyword>
<dbReference type="InterPro" id="IPR001789">
    <property type="entry name" value="Sig_transdc_resp-reg_receiver"/>
</dbReference>
<dbReference type="PROSITE" id="PS50109">
    <property type="entry name" value="HIS_KIN"/>
    <property type="match status" value="1"/>
</dbReference>
<dbReference type="SMART" id="SM00448">
    <property type="entry name" value="REC"/>
    <property type="match status" value="2"/>
</dbReference>
<evidence type="ECO:0000259" key="6">
    <source>
        <dbReference type="PROSITE" id="PS50110"/>
    </source>
</evidence>
<feature type="domain" description="Histidine kinase" evidence="5">
    <location>
        <begin position="462"/>
        <end position="685"/>
    </location>
</feature>
<dbReference type="SUPFAM" id="SSF55785">
    <property type="entry name" value="PYP-like sensor domain (PAS domain)"/>
    <property type="match status" value="3"/>
</dbReference>
<dbReference type="Gene3D" id="3.40.50.2300">
    <property type="match status" value="2"/>
</dbReference>
<dbReference type="Pfam" id="PF08447">
    <property type="entry name" value="PAS_3"/>
    <property type="match status" value="1"/>
</dbReference>
<dbReference type="PANTHER" id="PTHR43065">
    <property type="entry name" value="SENSOR HISTIDINE KINASE"/>
    <property type="match status" value="1"/>
</dbReference>
<dbReference type="SMART" id="SM00388">
    <property type="entry name" value="HisKA"/>
    <property type="match status" value="1"/>
</dbReference>
<dbReference type="InterPro" id="IPR000014">
    <property type="entry name" value="PAS"/>
</dbReference>
<evidence type="ECO:0000259" key="5">
    <source>
        <dbReference type="PROSITE" id="PS50109"/>
    </source>
</evidence>
<dbReference type="InterPro" id="IPR001610">
    <property type="entry name" value="PAC"/>
</dbReference>
<evidence type="ECO:0000259" key="8">
    <source>
        <dbReference type="PROSITE" id="PS50113"/>
    </source>
</evidence>
<feature type="domain" description="Response regulatory" evidence="6">
    <location>
        <begin position="861"/>
        <end position="972"/>
    </location>
</feature>
<gene>
    <name evidence="9" type="ORF">I5731_00395</name>
</gene>
<dbReference type="NCBIfam" id="TIGR00229">
    <property type="entry name" value="sensory_box"/>
    <property type="match status" value="1"/>
</dbReference>
<comment type="caution">
    <text evidence="9">The sequence shown here is derived from an EMBL/GenBank/DDBJ whole genome shotgun (WGS) entry which is preliminary data.</text>
</comment>
<dbReference type="PROSITE" id="PS50110">
    <property type="entry name" value="RESPONSE_REGULATORY"/>
    <property type="match status" value="2"/>
</dbReference>
<dbReference type="EC" id="2.7.13.3" evidence="2"/>
<dbReference type="InterPro" id="IPR035965">
    <property type="entry name" value="PAS-like_dom_sf"/>
</dbReference>
<evidence type="ECO:0000313" key="9">
    <source>
        <dbReference type="EMBL" id="MBH0236268.1"/>
    </source>
</evidence>
<dbReference type="FunFam" id="3.30.450.20:FF:000099">
    <property type="entry name" value="Sensory box sensor histidine kinase"/>
    <property type="match status" value="1"/>
</dbReference>
<feature type="domain" description="PAC" evidence="8">
    <location>
        <begin position="372"/>
        <end position="424"/>
    </location>
</feature>
<dbReference type="CDD" id="cd00156">
    <property type="entry name" value="REC"/>
    <property type="match status" value="1"/>
</dbReference>
<feature type="modified residue" description="4-aspartylphosphate" evidence="4">
    <location>
        <position position="910"/>
    </location>
</feature>
<evidence type="ECO:0000256" key="2">
    <source>
        <dbReference type="ARBA" id="ARBA00012438"/>
    </source>
</evidence>
<dbReference type="InterPro" id="IPR004358">
    <property type="entry name" value="Sig_transdc_His_kin-like_C"/>
</dbReference>
<dbReference type="Gene3D" id="3.30.565.10">
    <property type="entry name" value="Histidine kinase-like ATPase, C-terminal domain"/>
    <property type="match status" value="1"/>
</dbReference>
<name>A0A931HZ18_9HYPH</name>
<accession>A0A931HZ18</accession>
<comment type="catalytic activity">
    <reaction evidence="1">
        <text>ATP + protein L-histidine = ADP + protein N-phospho-L-histidine.</text>
        <dbReference type="EC" id="2.7.13.3"/>
    </reaction>
</comment>
<dbReference type="SUPFAM" id="SSF52172">
    <property type="entry name" value="CheY-like"/>
    <property type="match status" value="2"/>
</dbReference>
<dbReference type="InterPro" id="IPR000700">
    <property type="entry name" value="PAS-assoc_C"/>
</dbReference>
<dbReference type="EMBL" id="JADZLT010000036">
    <property type="protein sequence ID" value="MBH0236268.1"/>
    <property type="molecule type" value="Genomic_DNA"/>
</dbReference>
<dbReference type="InterPro" id="IPR036890">
    <property type="entry name" value="HATPase_C_sf"/>
</dbReference>
<dbReference type="CDD" id="cd00130">
    <property type="entry name" value="PAS"/>
    <property type="match status" value="2"/>
</dbReference>
<dbReference type="InterPro" id="IPR013655">
    <property type="entry name" value="PAS_fold_3"/>
</dbReference>
<dbReference type="RefSeq" id="WP_197309374.1">
    <property type="nucleotide sequence ID" value="NZ_JADZLT010000036.1"/>
</dbReference>
<dbReference type="SMART" id="SM00387">
    <property type="entry name" value="HATPase_c"/>
    <property type="match status" value="1"/>
</dbReference>
<dbReference type="CDD" id="cd18161">
    <property type="entry name" value="REC_hyHK_blue-like"/>
    <property type="match status" value="1"/>
</dbReference>
<dbReference type="SUPFAM" id="SSF47384">
    <property type="entry name" value="Homodimeric domain of signal transducing histidine kinase"/>
    <property type="match status" value="1"/>
</dbReference>
<reference evidence="9" key="1">
    <citation type="submission" date="2020-12" db="EMBL/GenBank/DDBJ databases">
        <title>Methylobrevis albus sp. nov., isolated from fresh water lack sediment.</title>
        <authorList>
            <person name="Zou Q."/>
        </authorList>
    </citation>
    <scope>NUCLEOTIDE SEQUENCE</scope>
    <source>
        <strain evidence="9">L22</strain>
    </source>
</reference>
<proteinExistence type="predicted"/>
<dbReference type="GO" id="GO:0000155">
    <property type="term" value="F:phosphorelay sensor kinase activity"/>
    <property type="evidence" value="ECO:0007669"/>
    <property type="project" value="InterPro"/>
</dbReference>
<dbReference type="Pfam" id="PF02518">
    <property type="entry name" value="HATPase_c"/>
    <property type="match status" value="1"/>
</dbReference>
<dbReference type="InterPro" id="IPR003594">
    <property type="entry name" value="HATPase_dom"/>
</dbReference>
<dbReference type="PROSITE" id="PS50113">
    <property type="entry name" value="PAC"/>
    <property type="match status" value="1"/>
</dbReference>
<dbReference type="CDD" id="cd00082">
    <property type="entry name" value="HisKA"/>
    <property type="match status" value="1"/>
</dbReference>
<evidence type="ECO:0000256" key="1">
    <source>
        <dbReference type="ARBA" id="ARBA00000085"/>
    </source>
</evidence>